<evidence type="ECO:0000313" key="4">
    <source>
        <dbReference type="Proteomes" id="UP001164748"/>
    </source>
</evidence>
<dbReference type="SUPFAM" id="SSF54292">
    <property type="entry name" value="2Fe-2S ferredoxin-like"/>
    <property type="match status" value="1"/>
</dbReference>
<evidence type="ECO:0000256" key="1">
    <source>
        <dbReference type="ARBA" id="ARBA00023002"/>
    </source>
</evidence>
<dbReference type="RefSeq" id="WP_269580433.1">
    <property type="nucleotide sequence ID" value="NZ_CP114589.1"/>
</dbReference>
<dbReference type="PROSITE" id="PS51085">
    <property type="entry name" value="2FE2S_FER_2"/>
    <property type="match status" value="1"/>
</dbReference>
<evidence type="ECO:0000313" key="3">
    <source>
        <dbReference type="EMBL" id="WBA10419.1"/>
    </source>
</evidence>
<dbReference type="EMBL" id="CP114589">
    <property type="protein sequence ID" value="WBA10419.1"/>
    <property type="molecule type" value="Genomic_DNA"/>
</dbReference>
<evidence type="ECO:0000259" key="2">
    <source>
        <dbReference type="PROSITE" id="PS51085"/>
    </source>
</evidence>
<gene>
    <name evidence="3" type="ORF">N8M53_13770</name>
</gene>
<geneLocation type="plasmid" evidence="3 4">
    <name>unnamed</name>
</geneLocation>
<reference evidence="3" key="1">
    <citation type="submission" date="2022-09" db="EMBL/GenBank/DDBJ databases">
        <authorList>
            <person name="Li Z.-J."/>
        </authorList>
    </citation>
    <scope>NUCLEOTIDE SEQUENCE</scope>
    <source>
        <strain evidence="3">TGB11</strain>
        <plasmid evidence="3">unnamed</plasmid>
    </source>
</reference>
<keyword evidence="1" id="KW-0560">Oxidoreductase</keyword>
<protein>
    <submittedName>
        <fullName evidence="3">(2Fe-2S)-binding protein</fullName>
    </submittedName>
</protein>
<proteinExistence type="predicted"/>
<dbReference type="Gene3D" id="3.10.20.440">
    <property type="entry name" value="2Fe-2S iron-sulphur cluster binding domain, sarcosine oxidase, alpha subunit, N-terminal domain"/>
    <property type="match status" value="1"/>
</dbReference>
<organism evidence="3 4">
    <name type="scientific">Salinivibrio kushneri</name>
    <dbReference type="NCBI Taxonomy" id="1908198"/>
    <lineage>
        <taxon>Bacteria</taxon>
        <taxon>Pseudomonadati</taxon>
        <taxon>Pseudomonadota</taxon>
        <taxon>Gammaproteobacteria</taxon>
        <taxon>Vibrionales</taxon>
        <taxon>Vibrionaceae</taxon>
        <taxon>Salinivibrio</taxon>
    </lineage>
</organism>
<dbReference type="InterPro" id="IPR001041">
    <property type="entry name" value="2Fe-2S_ferredoxin-type"/>
</dbReference>
<name>A0AA47KP42_9GAMM</name>
<dbReference type="AlphaFoldDB" id="A0AA47KP42"/>
<keyword evidence="3" id="KW-0614">Plasmid</keyword>
<sequence length="113" mass="12264">MKRNQDITDAVGETFSIRVNGETVPAIAGESVLSTLLASNIRALSKNDYGRLASAYCGMGVCHCCTLEINGRHKQRACQVAVQPDMDVRTEANIVVESKELESSNVEQGETYV</sequence>
<dbReference type="InterPro" id="IPR036010">
    <property type="entry name" value="2Fe-2S_ferredoxin-like_sf"/>
</dbReference>
<dbReference type="GO" id="GO:0051536">
    <property type="term" value="F:iron-sulfur cluster binding"/>
    <property type="evidence" value="ECO:0007669"/>
    <property type="project" value="InterPro"/>
</dbReference>
<dbReference type="Pfam" id="PF13510">
    <property type="entry name" value="Fer2_4"/>
    <property type="match status" value="1"/>
</dbReference>
<dbReference type="GO" id="GO:0016491">
    <property type="term" value="F:oxidoreductase activity"/>
    <property type="evidence" value="ECO:0007669"/>
    <property type="project" value="UniProtKB-KW"/>
</dbReference>
<feature type="domain" description="2Fe-2S ferredoxin-type" evidence="2">
    <location>
        <begin position="13"/>
        <end position="94"/>
    </location>
</feature>
<dbReference type="Proteomes" id="UP001164748">
    <property type="component" value="Plasmid unnamed"/>
</dbReference>
<accession>A0AA47KP42</accession>
<dbReference type="InterPro" id="IPR042204">
    <property type="entry name" value="2Fe-2S-bd_N"/>
</dbReference>